<evidence type="ECO:0000313" key="3">
    <source>
        <dbReference type="EMBL" id="SEO53055.1"/>
    </source>
</evidence>
<feature type="transmembrane region" description="Helical" evidence="1">
    <location>
        <begin position="74"/>
        <end position="98"/>
    </location>
</feature>
<keyword evidence="5" id="KW-1185">Reference proteome</keyword>
<keyword evidence="1" id="KW-0812">Transmembrane</keyword>
<sequence length="104" mass="11477">MTATAILKIIGLFLALNAFVFSIYFLDKQAARDHRRRISEKTLLTLAFVGGSLGAVCAQRLLRHKTQKEPFRSILRAIVMFHMVAALVLSGAFGYVALDGPLLD</sequence>
<dbReference type="AlphaFoldDB" id="A0A1H8QFM8"/>
<gene>
    <name evidence="2" type="ORF">RTCCBAU85039_3991</name>
    <name evidence="3" type="ORF">SAMN05216228_101917</name>
</gene>
<organism evidence="2 4">
    <name type="scientific">Rhizobium tibeticum</name>
    <dbReference type="NCBI Taxonomy" id="501024"/>
    <lineage>
        <taxon>Bacteria</taxon>
        <taxon>Pseudomonadati</taxon>
        <taxon>Pseudomonadota</taxon>
        <taxon>Alphaproteobacteria</taxon>
        <taxon>Hyphomicrobiales</taxon>
        <taxon>Rhizobiaceae</taxon>
        <taxon>Rhizobium/Agrobacterium group</taxon>
        <taxon>Rhizobium</taxon>
    </lineage>
</organism>
<evidence type="ECO:0000313" key="2">
    <source>
        <dbReference type="EMBL" id="SEI04854.1"/>
    </source>
</evidence>
<accession>A0A1H8QFM8</accession>
<dbReference type="InterPro" id="IPR010718">
    <property type="entry name" value="DUF1294"/>
</dbReference>
<dbReference type="STRING" id="501024.RTCCBAU85039_3991"/>
<dbReference type="EMBL" id="FOCV01000019">
    <property type="protein sequence ID" value="SEO53055.1"/>
    <property type="molecule type" value="Genomic_DNA"/>
</dbReference>
<dbReference type="Proteomes" id="UP000183063">
    <property type="component" value="Unassembled WGS sequence"/>
</dbReference>
<reference evidence="4" key="2">
    <citation type="submission" date="2016-10" db="EMBL/GenBank/DDBJ databases">
        <authorList>
            <person name="Wibberg D."/>
        </authorList>
    </citation>
    <scope>NUCLEOTIDE SEQUENCE [LARGE SCALE GENOMIC DNA]</scope>
</reference>
<protein>
    <submittedName>
        <fullName evidence="3">Uncharacterized membrane protein YsdA, DUF1294 family</fullName>
    </submittedName>
</protein>
<keyword evidence="1" id="KW-0472">Membrane</keyword>
<proteinExistence type="predicted"/>
<dbReference type="Proteomes" id="UP000198939">
    <property type="component" value="Unassembled WGS sequence"/>
</dbReference>
<evidence type="ECO:0000313" key="5">
    <source>
        <dbReference type="Proteomes" id="UP000198939"/>
    </source>
</evidence>
<name>A0A1H8QFM8_9HYPH</name>
<dbReference type="Pfam" id="PF06961">
    <property type="entry name" value="DUF1294"/>
    <property type="match status" value="1"/>
</dbReference>
<dbReference type="EMBL" id="FNXB01000021">
    <property type="protein sequence ID" value="SEI04854.1"/>
    <property type="molecule type" value="Genomic_DNA"/>
</dbReference>
<evidence type="ECO:0000313" key="4">
    <source>
        <dbReference type="Proteomes" id="UP000183063"/>
    </source>
</evidence>
<reference evidence="3 5" key="3">
    <citation type="submission" date="2016-10" db="EMBL/GenBank/DDBJ databases">
        <authorList>
            <person name="Varghese N."/>
            <person name="Submissions S."/>
        </authorList>
    </citation>
    <scope>NUCLEOTIDE SEQUENCE [LARGE SCALE GENOMIC DNA]</scope>
    <source>
        <strain evidence="3 5">CGMCC 1.7071</strain>
    </source>
</reference>
<dbReference type="RefSeq" id="WP_072377978.1">
    <property type="nucleotide sequence ID" value="NZ_FNXB01000021.1"/>
</dbReference>
<feature type="transmembrane region" description="Helical" evidence="1">
    <location>
        <begin position="6"/>
        <end position="26"/>
    </location>
</feature>
<dbReference type="OrthoDB" id="72963at2"/>
<evidence type="ECO:0000256" key="1">
    <source>
        <dbReference type="SAM" id="Phobius"/>
    </source>
</evidence>
<keyword evidence="1" id="KW-1133">Transmembrane helix</keyword>
<reference evidence="2" key="1">
    <citation type="submission" date="2016-10" db="EMBL/GenBank/DDBJ databases">
        <authorList>
            <person name="de Groot N.N."/>
        </authorList>
    </citation>
    <scope>NUCLEOTIDE SEQUENCE [LARGE SCALE GENOMIC DNA]</scope>
    <source>
        <strain evidence="2">CCBAU85039</strain>
    </source>
</reference>